<protein>
    <submittedName>
        <fullName evidence="1">Uncharacterized protein</fullName>
    </submittedName>
</protein>
<evidence type="ECO:0000313" key="1">
    <source>
        <dbReference type="EMBL" id="GAA0865422.1"/>
    </source>
</evidence>
<keyword evidence="2" id="KW-1185">Reference proteome</keyword>
<dbReference type="RefSeq" id="WP_346046091.1">
    <property type="nucleotide sequence ID" value="NZ_BAAACP010000015.1"/>
</dbReference>
<proteinExistence type="predicted"/>
<organism evidence="1 2">
    <name type="scientific">Paraclostridium tenue</name>
    <dbReference type="NCBI Taxonomy" id="1737"/>
    <lineage>
        <taxon>Bacteria</taxon>
        <taxon>Bacillati</taxon>
        <taxon>Bacillota</taxon>
        <taxon>Clostridia</taxon>
        <taxon>Peptostreptococcales</taxon>
        <taxon>Peptostreptococcaceae</taxon>
        <taxon>Paraclostridium</taxon>
    </lineage>
</organism>
<name>A0ABP3XII5_9FIRM</name>
<comment type="caution">
    <text evidence="1">The sequence shown here is derived from an EMBL/GenBank/DDBJ whole genome shotgun (WGS) entry which is preliminary data.</text>
</comment>
<dbReference type="EMBL" id="BAAACP010000015">
    <property type="protein sequence ID" value="GAA0865422.1"/>
    <property type="molecule type" value="Genomic_DNA"/>
</dbReference>
<dbReference type="Proteomes" id="UP001400965">
    <property type="component" value="Unassembled WGS sequence"/>
</dbReference>
<reference evidence="2" key="1">
    <citation type="journal article" date="2019" name="Int. J. Syst. Evol. Microbiol.">
        <title>The Global Catalogue of Microorganisms (GCM) 10K type strain sequencing project: providing services to taxonomists for standard genome sequencing and annotation.</title>
        <authorList>
            <consortium name="The Broad Institute Genomics Platform"/>
            <consortium name="The Broad Institute Genome Sequencing Center for Infectious Disease"/>
            <person name="Wu L."/>
            <person name="Ma J."/>
        </authorList>
    </citation>
    <scope>NUCLEOTIDE SEQUENCE [LARGE SCALE GENOMIC DNA]</scope>
    <source>
        <strain evidence="2">JCM 6486</strain>
    </source>
</reference>
<accession>A0ABP3XII5</accession>
<evidence type="ECO:0000313" key="2">
    <source>
        <dbReference type="Proteomes" id="UP001400965"/>
    </source>
</evidence>
<gene>
    <name evidence="1" type="ORF">GCM10008917_22820</name>
</gene>
<sequence length="109" mass="12470">MFEMIKHTYNNRSIARLDLDNIIHNHLYHNCPMGKVSANLIYDNYNNVVGKVDENGLIYSNLDSNPIGKVLDNGFIYKNNDLVGKIKYPKTLSPYLAGASYLLLIHENR</sequence>